<dbReference type="EMBL" id="CACRUW010000016">
    <property type="protein sequence ID" value="VYU44424.1"/>
    <property type="molecule type" value="Genomic_DNA"/>
</dbReference>
<proteinExistence type="predicted"/>
<protein>
    <submittedName>
        <fullName evidence="1">Uncharacterized protein</fullName>
    </submittedName>
</protein>
<name>A0A6N3EWN3_PARDI</name>
<accession>A0A6N3EWN3</accession>
<reference evidence="1" key="1">
    <citation type="submission" date="2019-11" db="EMBL/GenBank/DDBJ databases">
        <authorList>
            <person name="Feng L."/>
        </authorList>
    </citation>
    <scope>NUCLEOTIDE SEQUENCE</scope>
    <source>
        <strain evidence="1">PdistasonisLFYP31</strain>
    </source>
</reference>
<sequence>MKKPRCKYTDFSIPVKGYNTKLCFTTYNKNKKAPFF</sequence>
<dbReference type="AlphaFoldDB" id="A0A6N3EWN3"/>
<gene>
    <name evidence="1" type="ORF">PDLFYP31_02630</name>
</gene>
<organism evidence="1">
    <name type="scientific">Parabacteroides distasonis</name>
    <dbReference type="NCBI Taxonomy" id="823"/>
    <lineage>
        <taxon>Bacteria</taxon>
        <taxon>Pseudomonadati</taxon>
        <taxon>Bacteroidota</taxon>
        <taxon>Bacteroidia</taxon>
        <taxon>Bacteroidales</taxon>
        <taxon>Tannerellaceae</taxon>
        <taxon>Parabacteroides</taxon>
    </lineage>
</organism>
<evidence type="ECO:0000313" key="1">
    <source>
        <dbReference type="EMBL" id="VYU44424.1"/>
    </source>
</evidence>